<evidence type="ECO:0000313" key="3">
    <source>
        <dbReference type="Proteomes" id="UP000663699"/>
    </source>
</evidence>
<dbReference type="Pfam" id="PF13430">
    <property type="entry name" value="DUF4112"/>
    <property type="match status" value="1"/>
</dbReference>
<dbReference type="PANTHER" id="PTHR35519">
    <property type="entry name" value="MEMBRANE PROTEINS"/>
    <property type="match status" value="1"/>
</dbReference>
<dbReference type="AlphaFoldDB" id="A0A899G8H6"/>
<keyword evidence="1" id="KW-1133">Transmembrane helix</keyword>
<evidence type="ECO:0000313" key="2">
    <source>
        <dbReference type="EMBL" id="QSL64867.1"/>
    </source>
</evidence>
<evidence type="ECO:0000256" key="1">
    <source>
        <dbReference type="SAM" id="Phobius"/>
    </source>
</evidence>
<feature type="transmembrane region" description="Helical" evidence="1">
    <location>
        <begin position="109"/>
        <end position="131"/>
    </location>
</feature>
<dbReference type="Proteomes" id="UP000663699">
    <property type="component" value="Chromosome 4"/>
</dbReference>
<keyword evidence="1" id="KW-0812">Transmembrane</keyword>
<reference evidence="2" key="1">
    <citation type="submission" date="2020-06" db="EMBL/GenBank/DDBJ databases">
        <title>Genomes of multiple members of Pneumocystis genus reveal paths to human pathogen Pneumocystis jirovecii.</title>
        <authorList>
            <person name="Cisse O.H."/>
            <person name="Ma L."/>
            <person name="Dekker J."/>
            <person name="Khil P."/>
            <person name="Jo J."/>
            <person name="Brenchley J."/>
            <person name="Blair R."/>
            <person name="Pahar B."/>
            <person name="Chabe M."/>
            <person name="Van Rompay K.A."/>
            <person name="Keesler R."/>
            <person name="Sukura A."/>
            <person name="Hirsch V."/>
            <person name="Kutty G."/>
            <person name="Liu Y."/>
            <person name="Peng L."/>
            <person name="Chen J."/>
            <person name="Song J."/>
            <person name="Weissenbacher-Lang C."/>
            <person name="Xu J."/>
            <person name="Upham N.S."/>
            <person name="Stajich J.E."/>
            <person name="Cuomo C.A."/>
            <person name="Cushion M.T."/>
            <person name="Kovacs J.A."/>
        </authorList>
    </citation>
    <scope>NUCLEOTIDE SEQUENCE</scope>
    <source>
        <strain evidence="2">2A</strain>
    </source>
</reference>
<sequence>MGYRGIIKYVRLDPYDKEIKEYLASYKEKSKRELSDFSKKEQKILKKTKSYVYRLDHAAKCFCCEMHFGWSAIIGMIPVIGDIINLYLSMRIVKIYIKTGISGSIIIQMYLNILIAFSIGLIPIIGDMLFACYKCNIRNYIIFEKALKESKKIY</sequence>
<dbReference type="PANTHER" id="PTHR35519:SF2">
    <property type="entry name" value="PH DOMAIN PROTEIN"/>
    <property type="match status" value="1"/>
</dbReference>
<protein>
    <recommendedName>
        <fullName evidence="4">DUF4112 domain-containing protein</fullName>
    </recommendedName>
</protein>
<dbReference type="InterPro" id="IPR025187">
    <property type="entry name" value="DUF4112"/>
</dbReference>
<feature type="transmembrane region" description="Helical" evidence="1">
    <location>
        <begin position="68"/>
        <end position="88"/>
    </location>
</feature>
<proteinExistence type="predicted"/>
<dbReference type="OrthoDB" id="2103474at2759"/>
<organism evidence="2 3">
    <name type="scientific">Pneumocystis wakefieldiae</name>
    <dbReference type="NCBI Taxonomy" id="38082"/>
    <lineage>
        <taxon>Eukaryota</taxon>
        <taxon>Fungi</taxon>
        <taxon>Dikarya</taxon>
        <taxon>Ascomycota</taxon>
        <taxon>Taphrinomycotina</taxon>
        <taxon>Pneumocystomycetes</taxon>
        <taxon>Pneumocystaceae</taxon>
        <taxon>Pneumocystis</taxon>
    </lineage>
</organism>
<gene>
    <name evidence="2" type="ORF">MERGE_002171</name>
</gene>
<keyword evidence="1" id="KW-0472">Membrane</keyword>
<name>A0A899G8H6_9ASCO</name>
<accession>A0A899G8H6</accession>
<keyword evidence="3" id="KW-1185">Reference proteome</keyword>
<dbReference type="EMBL" id="CP054535">
    <property type="protein sequence ID" value="QSL64867.1"/>
    <property type="molecule type" value="Genomic_DNA"/>
</dbReference>
<evidence type="ECO:0008006" key="4">
    <source>
        <dbReference type="Google" id="ProtNLM"/>
    </source>
</evidence>